<dbReference type="EMBL" id="UINC01189698">
    <property type="protein sequence ID" value="SVE03508.1"/>
    <property type="molecule type" value="Genomic_DNA"/>
</dbReference>
<protein>
    <recommendedName>
        <fullName evidence="2">Sulfotransferase domain-containing protein</fullName>
    </recommendedName>
</protein>
<dbReference type="InterPro" id="IPR027417">
    <property type="entry name" value="P-loop_NTPase"/>
</dbReference>
<name>A0A383A8X0_9ZZZZ</name>
<accession>A0A383A8X0</accession>
<feature type="non-terminal residue" evidence="1">
    <location>
        <position position="201"/>
    </location>
</feature>
<evidence type="ECO:0008006" key="2">
    <source>
        <dbReference type="Google" id="ProtNLM"/>
    </source>
</evidence>
<evidence type="ECO:0000313" key="1">
    <source>
        <dbReference type="EMBL" id="SVE03508.1"/>
    </source>
</evidence>
<sequence length="201" mass="22537">MQTPDPPPAPADDCVIPILGMHRSGTSMFTRALQLMGVELGEPLMAPQTDNPKGFWENEFFYGVNVRILQAIQRHFSGYGRRDDLLQIPGISAMIERTDEDLSTIEDYIRSQFGASRVWGWKDPRTVLLFPFWLPVLVELGFRRIRPMIITRHPSSCARSLAARTDLDPLAGALGIDKTTLALEMWIAYAHVLLDIAAETG</sequence>
<reference evidence="1" key="1">
    <citation type="submission" date="2018-05" db="EMBL/GenBank/DDBJ databases">
        <authorList>
            <person name="Lanie J.A."/>
            <person name="Ng W.-L."/>
            <person name="Kazmierczak K.M."/>
            <person name="Andrzejewski T.M."/>
            <person name="Davidsen T.M."/>
            <person name="Wayne K.J."/>
            <person name="Tettelin H."/>
            <person name="Glass J.I."/>
            <person name="Rusch D."/>
            <person name="Podicherti R."/>
            <person name="Tsui H.-C.T."/>
            <person name="Winkler M.E."/>
        </authorList>
    </citation>
    <scope>NUCLEOTIDE SEQUENCE</scope>
</reference>
<proteinExistence type="predicted"/>
<dbReference type="Gene3D" id="3.40.50.300">
    <property type="entry name" value="P-loop containing nucleotide triphosphate hydrolases"/>
    <property type="match status" value="1"/>
</dbReference>
<dbReference type="SUPFAM" id="SSF52540">
    <property type="entry name" value="P-loop containing nucleoside triphosphate hydrolases"/>
    <property type="match status" value="1"/>
</dbReference>
<organism evidence="1">
    <name type="scientific">marine metagenome</name>
    <dbReference type="NCBI Taxonomy" id="408172"/>
    <lineage>
        <taxon>unclassified sequences</taxon>
        <taxon>metagenomes</taxon>
        <taxon>ecological metagenomes</taxon>
    </lineage>
</organism>
<dbReference type="AlphaFoldDB" id="A0A383A8X0"/>
<gene>
    <name evidence="1" type="ORF">METZ01_LOCUS456362</name>
</gene>